<evidence type="ECO:0000313" key="3">
    <source>
        <dbReference type="EMBL" id="AFU68965.1"/>
    </source>
</evidence>
<feature type="compositionally biased region" description="Low complexity" evidence="1">
    <location>
        <begin position="1937"/>
        <end position="1947"/>
    </location>
</feature>
<accession>K4IU07</accession>
<dbReference type="eggNOG" id="COG1747">
    <property type="taxonomic scope" value="Bacteria"/>
</dbReference>
<feature type="region of interest" description="Disordered" evidence="1">
    <location>
        <begin position="1916"/>
        <end position="1947"/>
    </location>
</feature>
<dbReference type="EMBL" id="CP003879">
    <property type="protein sequence ID" value="AFU68965.1"/>
    <property type="molecule type" value="Genomic_DNA"/>
</dbReference>
<dbReference type="Proteomes" id="UP000008514">
    <property type="component" value="Chromosome"/>
</dbReference>
<dbReference type="HOGENOM" id="CLU_228605_0_0_10"/>
<reference evidence="3" key="2">
    <citation type="submission" date="2012-09" db="EMBL/GenBank/DDBJ databases">
        <title>The complete sequence of Psychroflexus torquis an extreme psychrophile from sea-ice that is stimulated by light.</title>
        <authorList>
            <person name="Feng S."/>
            <person name="Powell S.M."/>
            <person name="Bowman J.P."/>
        </authorList>
    </citation>
    <scope>NUCLEOTIDE SEQUENCE [LARGE SCALE GENOMIC DNA]</scope>
    <source>
        <strain evidence="3">ATCC 700755</strain>
    </source>
</reference>
<dbReference type="InterPro" id="IPR026377">
    <property type="entry name" value="Cell_surface_SprA"/>
</dbReference>
<organism evidence="3 4">
    <name type="scientific">Psychroflexus torquis (strain ATCC 700755 / CIP 106069 / ACAM 623)</name>
    <dbReference type="NCBI Taxonomy" id="313595"/>
    <lineage>
        <taxon>Bacteria</taxon>
        <taxon>Pseudomonadati</taxon>
        <taxon>Bacteroidota</taxon>
        <taxon>Flavobacteriia</taxon>
        <taxon>Flavobacteriales</taxon>
        <taxon>Flavobacteriaceae</taxon>
        <taxon>Psychroflexus</taxon>
    </lineage>
</organism>
<dbReference type="STRING" id="313595.P700755_002175"/>
<evidence type="ECO:0000313" key="4">
    <source>
        <dbReference type="Proteomes" id="UP000008514"/>
    </source>
</evidence>
<proteinExistence type="predicted"/>
<dbReference type="RefSeq" id="WP_015024544.1">
    <property type="nucleotide sequence ID" value="NC_018721.1"/>
</dbReference>
<name>K4IU07_PSYTT</name>
<feature type="domain" description="Gliding motility protein SprA N-terminal" evidence="2">
    <location>
        <begin position="54"/>
        <end position="456"/>
    </location>
</feature>
<reference evidence="3" key="1">
    <citation type="submission" date="2006-03" db="EMBL/GenBank/DDBJ databases">
        <authorList>
            <person name="Bowman J."/>
            <person name="Ferriera S."/>
            <person name="Johnson J."/>
            <person name="Kravitz S."/>
            <person name="Halpern A."/>
            <person name="Remington K."/>
            <person name="Beeson K."/>
            <person name="Tran B."/>
            <person name="Rogers Y.-H."/>
            <person name="Friedman R."/>
            <person name="Venter J.C."/>
        </authorList>
    </citation>
    <scope>NUCLEOTIDE SEQUENCE [LARGE SCALE GENOMIC DNA]</scope>
    <source>
        <strain evidence="3">ATCC 700755</strain>
    </source>
</reference>
<dbReference type="NCBIfam" id="TIGR04189">
    <property type="entry name" value="surface_SprA"/>
    <property type="match status" value="1"/>
</dbReference>
<dbReference type="OrthoDB" id="9806090at2"/>
<gene>
    <name evidence="3" type="ordered locus">P700755_002175</name>
</gene>
<dbReference type="InterPro" id="IPR025684">
    <property type="entry name" value="SprA_N_dom"/>
</dbReference>
<protein>
    <submittedName>
        <fullName evidence="3">Por system secretion complex protein (Required for gliding motility) SprA</fullName>
    </submittedName>
</protein>
<sequence length="2411" mass="272982">MNQKRLSLNINFKSYFFLVFLVFLSLEIYAQDEKDSIPQGPTYGTISMPNPSSIVSKYEYDSYIDKYIYTEKIGSVNTKFPLVLTPKEFEALVLEEQMKSYFKQKSDAASGKGDVEDQKNLIPIFYVNNSFFQSVFGGNQIEVNPRGSVAVDMGILYSKQDNPALSPRNQSNLTFDFDQRISMSLQASVGTRLQVNAEYDTESTFDFQNQVKMDYTPTEDDIIQKIEVGNVNMPLNSTLIQGSQSLFGVKTQLQFGKTTITGVFSELNSERQSVNIQGGATVREFDKFALDYDENRHFFLSQFFRDQYDEALQNYPFINSRIQITRVQVWITNRTNNTETISDSRNIVALQDLGESAPDKLGLFFDNNGNPIAPPIPNFLLNPNGRPDNANNVFNPDGINGGANSILNNQIRDIATIQQGFGSAQPFVSEGRDYAILENARELEPNEFFLNTQLGYISLNQRLNNDEILGVAFEYTTTDGRVFRVGEFANGGPPGTETQENPEEQGEQIALNQNLIVKLLKSPVTIVQEPIWDLMMKNFYSLGANGLEQDGFRFNILYTDPQPVNFITQAPGSTTPLPDDVDETNLLQVLDLDRLNLNNDPVNGGDGFFDFVSGITIDPENGVIKFTKVEPFGEYLFNKLDLTPETGPENYDNPETYNQNQTKYVFNSLYSTTKTQAQQDGAQQNKFQLAGRYKASSTGGIPIGAFNVPRGSVSVTAGGRTLQEGIDYTVDYELGRVNILDEALLASDTPIQVSTENNALFGRQTKRFTGIDVQHRFSEELLIGGTYLNLNERPITQKADYGTEPINNSIYGVNFNYNTTVPFFTRLVNKLPNIDTDVESNFSLRGEFAYLRPGTPEASDFEGEATSYVDDFEGSQTSISVIDPLSWKLASTPIGYRGPNDANGTFDSNDDLSINDYRAKLNWHTIDPIFYSSQRPEDVTDQDLSQYYSRRVLVNEIFPNVDIVPGQIQTLFPLDLVYRPSERGMYNYNPAASNDNILPNPEQNFGGIMRGLQTTDFEQSNVEFVEFWVMDPFIYAENAGNNGGKVVLNFGSITEDISKDGRKQFENGLPEDGGNSNTLLTNFSKVPSNQSLVYAFDTEGQERINQDVGYDGLLNSDEALKFPAFANFEDPSNDDYQYYLDGDGDLLNRYRNFNGMEGNSPVEVTENNRGNSAFPDVEDINLDNTMNTIDSYYEYEVPVYPNMSVENNTSTVAGINSDYITDVKEVITTLQNGQEIEARWIQFRVPLRTGEEFAVGGISDLRSIRFMRMFMTGFSQETILRFGTLELIRGDYFTYDLPILPDGQNPMAGNTQFNVEAVSEEITSNYVTPPGVLREELVNNNVAIREDEKSLSLRVKNLEAEDSRAVFKNYQIDMRQYDNLEMYLHAEALPPPENQLQDGQLTAFIRMGIDFTNNYYQIEIPLKVTDPQDFSPRGIWPLENDLNLPLDLLQQIKSTVLGDDNLSNLELNYFDESLNPVDGTFNEGLKVGIIGNPSFGNIRVMMLGLKNSSNQNVSGEVWFNEMRLTGLKNEGGWAAVLNLDTNFADFANVSASGRRSTVGFGAIEQGPNQRSREDIQQYDIVTGLNLGQLLPKDWGVKIPLTYNRGEELITPQFDPVYGDLELETLLDNTADEADRAEFAEQAETYTKRQGISVIGLRKDRTNQEKTPMPYDIENFTVSSSYNQTDYRDFEITESLDQNVDAALTYGFNFKPLEIKPLEKIGLFKSPYFAIFKDFNINLLPNSITAGANINRQYNELRFREFNLPPGSLGTPKLFQRNYFFDWQYAIDYNLTKSLNFNFNASTNRIVRNYIDENNVQDNSIGIFDDFFDIGIPNRHYQQLQLNYTLPFNKIPFLKFVQTQYSYTGDFLWTKGSEILRDLEGIPDLGNSVQNSARHQINSNLNMSSFYNYLGLTKKRAQNPSQIKRNISRRRGAENIEQDPQNQNNQENAKTELTIGDKALNTVIGLVTVLDRVQVNYSDTKGIFLPGYTNNIGFGGTLKPTAGFTFGSQNDIRREAARKGWLTMYQDFNEQYIRTDNQLLDIQAGLKLLPGMTIDLIANRMYSDTYTENFRVDPETMAYNSIIPNTYGNFNISTNMIRTSFNSSTKEFSENFETFRENRFIVANRLAEQAGVNVNDPNNIDENGYPIGFGRTSQAVLLPSFLSAYTGSDPQGEDLSPFRDIPIPGWNIKYTGLMRLTWFRETFNRFSIQHGYRSSYTVNQFQTDLEFNRSDPFGDFNTDQNGNFRTELFISNVNLIEEFSPLIKLDFEMKNSVSILAEVRKDRALSLSFNNNLLTEMQGDEYIIGLGYRVKDLTVVTKFEGNRRVLSSDLNLKADLSLRRNETIIRNLDVLSNRVTSGQDIWSINFVADYAFTKNLTALFFYDHVFSQNAISTIFPQTTIRTGFTLRYNFGN</sequence>
<evidence type="ECO:0000256" key="1">
    <source>
        <dbReference type="SAM" id="MobiDB-lite"/>
    </source>
</evidence>
<evidence type="ECO:0000259" key="2">
    <source>
        <dbReference type="Pfam" id="PF14349"/>
    </source>
</evidence>
<dbReference type="KEGG" id="ptq:P700755_002175"/>
<dbReference type="Pfam" id="PF14349">
    <property type="entry name" value="SprA_N"/>
    <property type="match status" value="2"/>
</dbReference>
<keyword evidence="4" id="KW-1185">Reference proteome</keyword>
<feature type="domain" description="Gliding motility protein SprA N-terminal" evidence="2">
    <location>
        <begin position="1129"/>
        <end position="1624"/>
    </location>
</feature>